<evidence type="ECO:0000256" key="4">
    <source>
        <dbReference type="ARBA" id="ARBA00023235"/>
    </source>
</evidence>
<proteinExistence type="inferred from homology"/>
<dbReference type="eggNOG" id="COG1169">
    <property type="taxonomic scope" value="Bacteria"/>
</dbReference>
<dbReference type="KEGG" id="dar:Daro_2823"/>
<evidence type="ECO:0000256" key="5">
    <source>
        <dbReference type="ARBA" id="ARBA00041564"/>
    </source>
</evidence>
<evidence type="ECO:0000256" key="3">
    <source>
        <dbReference type="ARBA" id="ARBA00012824"/>
    </source>
</evidence>
<dbReference type="InterPro" id="IPR005801">
    <property type="entry name" value="ADC_synthase"/>
</dbReference>
<dbReference type="HOGENOM" id="CLU_006493_8_4_4"/>
<evidence type="ECO:0000256" key="2">
    <source>
        <dbReference type="ARBA" id="ARBA00005297"/>
    </source>
</evidence>
<dbReference type="EMBL" id="CP000089">
    <property type="protein sequence ID" value="AAZ47553.1"/>
    <property type="molecule type" value="Genomic_DNA"/>
</dbReference>
<dbReference type="OrthoDB" id="9806579at2"/>
<gene>
    <name evidence="7" type="ordered locus">Daro_2823</name>
</gene>
<dbReference type="SUPFAM" id="SSF56322">
    <property type="entry name" value="ADC synthase"/>
    <property type="match status" value="1"/>
</dbReference>
<organism evidence="7">
    <name type="scientific">Dechloromonas aromatica (strain RCB)</name>
    <dbReference type="NCBI Taxonomy" id="159087"/>
    <lineage>
        <taxon>Bacteria</taxon>
        <taxon>Pseudomonadati</taxon>
        <taxon>Pseudomonadota</taxon>
        <taxon>Betaproteobacteria</taxon>
        <taxon>Rhodocyclales</taxon>
        <taxon>Azonexaceae</taxon>
        <taxon>Dechloromonas</taxon>
    </lineage>
</organism>
<dbReference type="NCBIfam" id="TIGR00543">
    <property type="entry name" value="isochor_syn"/>
    <property type="match status" value="1"/>
</dbReference>
<dbReference type="EC" id="5.4.4.2" evidence="3"/>
<evidence type="ECO:0000256" key="1">
    <source>
        <dbReference type="ARBA" id="ARBA00000799"/>
    </source>
</evidence>
<keyword evidence="4" id="KW-0413">Isomerase</keyword>
<sequence>MIYALRSRLASPETLSRLEALAQGAPASAPVSLRLELGRSDTDWLHLLPGHLPSWYRARPNHREFRLGIGHALHVATAGPNRFGALDNAFSGFCQHWRRNGPALAFAGFAFDTANNAPLPNALLSIPAILLENMAGNCSVTLTSAAGRLSQAASEWMHWLSQSLAGETPRLLPSRPEPLAERAWIARVNGALRDISTGSVDKIVLSRSRKFEASGPFLPAGILTQLIEQQPTGLIYAYGNGQQMFLGATPERLVRLQGRKVDVDALAGTAWPGSLALSESKNRHEQSLVVHAICAALSSLCDAAPSVGPIEEHMAGRLAHWRNRISAEVNTETSLFDLVRTLHPTPAVGGFPSAAAQSWLAAHGEARSGWYSGGLGILTPDGDGEFSVALRSALIDGNMAELQAGAGIVAGSDPQHELAETEAKLGTLLAALSSAAKSSNSISA</sequence>
<dbReference type="GO" id="GO:0008909">
    <property type="term" value="F:isochorismate synthase activity"/>
    <property type="evidence" value="ECO:0007669"/>
    <property type="project" value="UniProtKB-EC"/>
</dbReference>
<dbReference type="AlphaFoldDB" id="Q47C78"/>
<dbReference type="PANTHER" id="PTHR42839:SF2">
    <property type="entry name" value="ISOCHORISMATE SYNTHASE ENTC"/>
    <property type="match status" value="1"/>
</dbReference>
<dbReference type="Pfam" id="PF00425">
    <property type="entry name" value="Chorismate_bind"/>
    <property type="match status" value="1"/>
</dbReference>
<dbReference type="InterPro" id="IPR004561">
    <property type="entry name" value="IsoChor_synthase"/>
</dbReference>
<feature type="domain" description="Chorismate-utilising enzyme C-terminal" evidence="6">
    <location>
        <begin position="182"/>
        <end position="424"/>
    </location>
</feature>
<dbReference type="Gene3D" id="3.60.120.10">
    <property type="entry name" value="Anthranilate synthase"/>
    <property type="match status" value="1"/>
</dbReference>
<dbReference type="PANTHER" id="PTHR42839">
    <property type="entry name" value="ISOCHORISMATE SYNTHASE ENTC"/>
    <property type="match status" value="1"/>
</dbReference>
<comment type="catalytic activity">
    <reaction evidence="1">
        <text>chorismate = isochorismate</text>
        <dbReference type="Rhea" id="RHEA:18985"/>
        <dbReference type="ChEBI" id="CHEBI:29748"/>
        <dbReference type="ChEBI" id="CHEBI:29780"/>
        <dbReference type="EC" id="5.4.4.2"/>
    </reaction>
</comment>
<accession>Q47C78</accession>
<name>Q47C78_DECAR</name>
<comment type="similarity">
    <text evidence="2">Belongs to the isochorismate synthase family.</text>
</comment>
<reference evidence="7" key="1">
    <citation type="submission" date="2005-08" db="EMBL/GenBank/DDBJ databases">
        <title>Complete sequence of Dechloromonas aromatica RCB.</title>
        <authorList>
            <person name="Salinero K.K."/>
            <person name="Copeland A."/>
            <person name="Lucas S."/>
            <person name="Lapidus A."/>
            <person name="Barry K."/>
            <person name="Detter J.C."/>
            <person name="Glavina T."/>
            <person name="Hammon N."/>
            <person name="Israni S."/>
            <person name="Pitluck S."/>
            <person name="Di Bartolo G."/>
            <person name="Trong S."/>
            <person name="Schmutz J."/>
            <person name="Larimer F."/>
            <person name="Land M."/>
            <person name="Ivanova N."/>
            <person name="Richardson P."/>
        </authorList>
    </citation>
    <scope>NUCLEOTIDE SEQUENCE</scope>
    <source>
        <strain evidence="7">RCB</strain>
    </source>
</reference>
<evidence type="ECO:0000259" key="6">
    <source>
        <dbReference type="Pfam" id="PF00425"/>
    </source>
</evidence>
<protein>
    <recommendedName>
        <fullName evidence="3">isochorismate synthase</fullName>
        <ecNumber evidence="3">5.4.4.2</ecNumber>
    </recommendedName>
    <alternativeName>
        <fullName evidence="5">Isochorismate mutase</fullName>
    </alternativeName>
</protein>
<dbReference type="InterPro" id="IPR015890">
    <property type="entry name" value="Chorismate_C"/>
</dbReference>
<evidence type="ECO:0000313" key="7">
    <source>
        <dbReference type="EMBL" id="AAZ47553.1"/>
    </source>
</evidence>
<dbReference type="STRING" id="159087.Daro_2823"/>